<organism evidence="2 3">
    <name type="scientific">Ditylenchus destructor</name>
    <dbReference type="NCBI Taxonomy" id="166010"/>
    <lineage>
        <taxon>Eukaryota</taxon>
        <taxon>Metazoa</taxon>
        <taxon>Ecdysozoa</taxon>
        <taxon>Nematoda</taxon>
        <taxon>Chromadorea</taxon>
        <taxon>Rhabditida</taxon>
        <taxon>Tylenchina</taxon>
        <taxon>Tylenchomorpha</taxon>
        <taxon>Sphaerularioidea</taxon>
        <taxon>Anguinidae</taxon>
        <taxon>Anguininae</taxon>
        <taxon>Ditylenchus</taxon>
    </lineage>
</organism>
<proteinExistence type="predicted"/>
<dbReference type="EMBL" id="JAKKPZ010000571">
    <property type="protein sequence ID" value="KAI1693930.1"/>
    <property type="molecule type" value="Genomic_DNA"/>
</dbReference>
<feature type="region of interest" description="Disordered" evidence="1">
    <location>
        <begin position="1"/>
        <end position="67"/>
    </location>
</feature>
<dbReference type="Proteomes" id="UP001201812">
    <property type="component" value="Unassembled WGS sequence"/>
</dbReference>
<evidence type="ECO:0000256" key="1">
    <source>
        <dbReference type="SAM" id="MobiDB-lite"/>
    </source>
</evidence>
<name>A0AAD4QWK9_9BILA</name>
<dbReference type="AlphaFoldDB" id="A0AAD4QWK9"/>
<accession>A0AAD4QWK9</accession>
<protein>
    <submittedName>
        <fullName evidence="2">Uncharacterized protein</fullName>
    </submittedName>
</protein>
<feature type="compositionally biased region" description="Polar residues" evidence="1">
    <location>
        <begin position="1"/>
        <end position="13"/>
    </location>
</feature>
<evidence type="ECO:0000313" key="3">
    <source>
        <dbReference type="Proteomes" id="UP001201812"/>
    </source>
</evidence>
<keyword evidence="3" id="KW-1185">Reference proteome</keyword>
<evidence type="ECO:0000313" key="2">
    <source>
        <dbReference type="EMBL" id="KAI1693930.1"/>
    </source>
</evidence>
<gene>
    <name evidence="2" type="ORF">DdX_20399</name>
</gene>
<reference evidence="2" key="1">
    <citation type="submission" date="2022-01" db="EMBL/GenBank/DDBJ databases">
        <title>Genome Sequence Resource for Two Populations of Ditylenchus destructor, the Migratory Endoparasitic Phytonematode.</title>
        <authorList>
            <person name="Zhang H."/>
            <person name="Lin R."/>
            <person name="Xie B."/>
        </authorList>
    </citation>
    <scope>NUCLEOTIDE SEQUENCE</scope>
    <source>
        <strain evidence="2">BazhouSP</strain>
    </source>
</reference>
<comment type="caution">
    <text evidence="2">The sequence shown here is derived from an EMBL/GenBank/DDBJ whole genome shotgun (WGS) entry which is preliminary data.</text>
</comment>
<sequence>MNASGAPNRTTPSPGKGGSAVQARRARRGSAGRAAGSPRHRRSGSGGASCGGSAPCRPVPQAAGFDG</sequence>